<dbReference type="Proteomes" id="UP000258127">
    <property type="component" value="Chromosome"/>
</dbReference>
<dbReference type="RefSeq" id="WP_116888393.1">
    <property type="nucleotide sequence ID" value="NZ_CP031641.1"/>
</dbReference>
<evidence type="ECO:0000313" key="5">
    <source>
        <dbReference type="EMBL" id="AXO88647.1"/>
    </source>
</evidence>
<proteinExistence type="predicted"/>
<dbReference type="InterPro" id="IPR010060">
    <property type="entry name" value="NRPS_synth"/>
</dbReference>
<dbReference type="InterPro" id="IPR023213">
    <property type="entry name" value="CAT-like_dom_sf"/>
</dbReference>
<accession>A0AAI8KBN5</accession>
<dbReference type="CDD" id="cd05930">
    <property type="entry name" value="A_NRPS"/>
    <property type="match status" value="1"/>
</dbReference>
<evidence type="ECO:0000256" key="2">
    <source>
        <dbReference type="ARBA" id="ARBA00022450"/>
    </source>
</evidence>
<dbReference type="GO" id="GO:0005737">
    <property type="term" value="C:cytoplasm"/>
    <property type="evidence" value="ECO:0007669"/>
    <property type="project" value="TreeGrafter"/>
</dbReference>
<protein>
    <submittedName>
        <fullName evidence="5">Non-ribosomal peptide synthetase</fullName>
    </submittedName>
</protein>
<dbReference type="GO" id="GO:0043041">
    <property type="term" value="P:amino acid activation for nonribosomal peptide biosynthetic process"/>
    <property type="evidence" value="ECO:0007669"/>
    <property type="project" value="TreeGrafter"/>
</dbReference>
<dbReference type="Pfam" id="PF00668">
    <property type="entry name" value="Condensation"/>
    <property type="match status" value="2"/>
</dbReference>
<dbReference type="InterPro" id="IPR000873">
    <property type="entry name" value="AMP-dep_synth/lig_dom"/>
</dbReference>
<dbReference type="GO" id="GO:0044550">
    <property type="term" value="P:secondary metabolite biosynthetic process"/>
    <property type="evidence" value="ECO:0007669"/>
    <property type="project" value="TreeGrafter"/>
</dbReference>
<dbReference type="InterPro" id="IPR036736">
    <property type="entry name" value="ACP-like_sf"/>
</dbReference>
<dbReference type="EMBL" id="CP031641">
    <property type="protein sequence ID" value="AXO88647.1"/>
    <property type="molecule type" value="Genomic_DNA"/>
</dbReference>
<sequence>MLDRLMQGCWLRGIRLSTRAGEVLVDHAPPGALDESIAQALRSHGADVVRWLDAHPAYFRDRALTDNEQALWFLHRLEPQSCAYNIAYAARLKPSLLDEDLVPRLQRAWHDVQHRHPLLCSPFAERDGVPVQRGAPTQWLGLRQVELQAADPNALHQRLTDLADEPFDLARGDVSRLTLVCNRHAEGCDYILLLGIHHIAADGATIYQIIVDELISHLAGQPLAPVDAQAYRDFGSALYRRSEAEQASELAWWQARLQDAPALVLPTDFVTSDTPAHVGGDTSARFDETDTARIRALARSIGVTPYVLLLSLFQQYLGVLSGQTDFVLGTPAGWRLRREHLRMPGYLVNPLALRCTLQPTLSSIDWARCVEREVKETLQHRHYPFARLMQQLALPREHGRALFQHMFTLNKDRSMPYEVHVERLFAEQRGAAHALNLVINDEDRHFHCRWRFSKALYRQDTVDRLRDQFIGLVQAVLERPDVPFADLDWLAPHEQAQLQGETCAPVFDNAWQAFVEQTVQRPAAVALEDLHGCLDYATLGRQVAVLAAHLPGQGAPLPGQRIALCLPRSRALVLHMLAAWQCGATFLVVDPAWPASRQQAICEDAQPCLWIGQAARPEWLPAAIAWLEPTSLKDVPTIGLRPQLAPETPAYVVYTSGSSGRPKGVIVSHGNLIHYVSACLARLDLPADASLASLASCATDLGHTALFGALLSGRRLRLLDESLAFDAEGLADTLQDQPVDLLKIVPSHLNALLVASQPQRVLPRLCLMCGGDALGAELIARVRELRPALRIVNHYGPSETTIGVLTHEVDSVGTAPLGRPLANVQVSVRDPAGRLLPIGVAGELCIQGPTVALGYVQASEADQARFTAHGYRTGDRVKINTAGRVEFFGRLDEQVKIRGYRVEPGEVAEQLRALPGVHDAQVLNAPVALTGNRLVAFLISDSDDLQPIQARLQALLPDYMQPAQWHRVERFERLANGKVDRQALLRRVDQVPLTEAQPQADASPSNALEAQLLEIWRTLLGKPTLGVDDNFFQHGGDSILGLQIIALARQQQITLTPKQLFAEPTVRQLARVARTPRSETEQSLLAIAQEILGKPALQLDDNFFAVGGDSILSLQIIAKAKQAGLTLKPKQIFEYPSVRGWAEVAVRKDTPAASTADAVEPKTTFALTPIQRWFFEQEQQTPGHWDQSILLAVQQPLDTERLAAALARLMERHASLRLVFERDATGWAQRYQPATPDLQVLHLETRPLDDDLLAHWQGGWSLDQAPMIRWVYFTHDQQLLCNAHHLLIDSVSWQVLMEELEQLYLRPGQALPPVSAGFHRWSEALAQHAAEPRVQAQAEYWRRQLTDSVVNAAGDNRYGDSRTLEVRLSAEHTDRLLGEANSAYATQTQDLLVAALGRVIARWLGREQVTLELESHGRSAWDDSPELSRSVGWHTSRYPLAVRASEDPASAIVQAKEALREVPEQGIGYGLLRADPAHGLGAADLLTFNYLGRADQWFAQSQLWQLARPLCPGMRAASTARTHWLDVTALVEQGQLHLEWRYAPQRHSTAQVSELARQMVQTLEALLEHCQGPSAGRATASDFADSGLSDDEFLALLEQLEQ</sequence>
<dbReference type="SUPFAM" id="SSF52777">
    <property type="entry name" value="CoA-dependent acyltransferases"/>
    <property type="match status" value="4"/>
</dbReference>
<evidence type="ECO:0000313" key="6">
    <source>
        <dbReference type="Proteomes" id="UP000258127"/>
    </source>
</evidence>
<dbReference type="SMART" id="SM00823">
    <property type="entry name" value="PKS_PP"/>
    <property type="match status" value="2"/>
</dbReference>
<dbReference type="InterPro" id="IPR001242">
    <property type="entry name" value="Condensation_dom"/>
</dbReference>
<dbReference type="Gene3D" id="3.30.300.30">
    <property type="match status" value="1"/>
</dbReference>
<dbReference type="CDD" id="cd19534">
    <property type="entry name" value="E_NRPS"/>
    <property type="match status" value="1"/>
</dbReference>
<keyword evidence="2" id="KW-0596">Phosphopantetheine</keyword>
<dbReference type="FunFam" id="1.10.1200.10:FF:000005">
    <property type="entry name" value="Nonribosomal peptide synthetase 1"/>
    <property type="match status" value="1"/>
</dbReference>
<keyword evidence="6" id="KW-1185">Reference proteome</keyword>
<dbReference type="NCBIfam" id="TIGR01720">
    <property type="entry name" value="NRPS-para261"/>
    <property type="match status" value="1"/>
</dbReference>
<dbReference type="Gene3D" id="3.30.559.10">
    <property type="entry name" value="Chloramphenicol acetyltransferase-like domain"/>
    <property type="match status" value="2"/>
</dbReference>
<dbReference type="SUPFAM" id="SSF56801">
    <property type="entry name" value="Acetyl-CoA synthetase-like"/>
    <property type="match status" value="1"/>
</dbReference>
<feature type="domain" description="Carrier" evidence="4">
    <location>
        <begin position="1075"/>
        <end position="1149"/>
    </location>
</feature>
<dbReference type="PANTHER" id="PTHR45527:SF1">
    <property type="entry name" value="FATTY ACID SYNTHASE"/>
    <property type="match status" value="1"/>
</dbReference>
<dbReference type="PROSITE" id="PS50075">
    <property type="entry name" value="CARRIER"/>
    <property type="match status" value="2"/>
</dbReference>
<dbReference type="InterPro" id="IPR009081">
    <property type="entry name" value="PP-bd_ACP"/>
</dbReference>
<evidence type="ECO:0000256" key="1">
    <source>
        <dbReference type="ARBA" id="ARBA00001957"/>
    </source>
</evidence>
<dbReference type="PROSITE" id="PS00012">
    <property type="entry name" value="PHOSPHOPANTETHEINE"/>
    <property type="match status" value="1"/>
</dbReference>
<dbReference type="PANTHER" id="PTHR45527">
    <property type="entry name" value="NONRIBOSOMAL PEPTIDE SYNTHETASE"/>
    <property type="match status" value="1"/>
</dbReference>
<gene>
    <name evidence="5" type="ORF">DZC75_11810</name>
</gene>
<dbReference type="Gene3D" id="3.30.559.30">
    <property type="entry name" value="Nonribosomal peptide synthetase, condensation domain"/>
    <property type="match status" value="2"/>
</dbReference>
<dbReference type="GO" id="GO:0003824">
    <property type="term" value="F:catalytic activity"/>
    <property type="evidence" value="ECO:0007669"/>
    <property type="project" value="InterPro"/>
</dbReference>
<evidence type="ECO:0000256" key="3">
    <source>
        <dbReference type="ARBA" id="ARBA00022553"/>
    </source>
</evidence>
<evidence type="ECO:0000259" key="4">
    <source>
        <dbReference type="PROSITE" id="PS50075"/>
    </source>
</evidence>
<name>A0AAI8KBN5_9PSED</name>
<keyword evidence="3" id="KW-0597">Phosphoprotein</keyword>
<dbReference type="GO" id="GO:0031177">
    <property type="term" value="F:phosphopantetheine binding"/>
    <property type="evidence" value="ECO:0007669"/>
    <property type="project" value="InterPro"/>
</dbReference>
<organism evidence="5 6">
    <name type="scientific">Pseudomonas parafulva</name>
    <dbReference type="NCBI Taxonomy" id="157782"/>
    <lineage>
        <taxon>Bacteria</taxon>
        <taxon>Pseudomonadati</taxon>
        <taxon>Pseudomonadota</taxon>
        <taxon>Gammaproteobacteria</taxon>
        <taxon>Pseudomonadales</taxon>
        <taxon>Pseudomonadaceae</taxon>
        <taxon>Pseudomonas</taxon>
    </lineage>
</organism>
<dbReference type="InterPro" id="IPR045851">
    <property type="entry name" value="AMP-bd_C_sf"/>
</dbReference>
<dbReference type="InterPro" id="IPR042099">
    <property type="entry name" value="ANL_N_sf"/>
</dbReference>
<dbReference type="Gene3D" id="1.10.1200.10">
    <property type="entry name" value="ACP-like"/>
    <property type="match status" value="2"/>
</dbReference>
<dbReference type="SUPFAM" id="SSF47336">
    <property type="entry name" value="ACP-like"/>
    <property type="match status" value="2"/>
</dbReference>
<dbReference type="PROSITE" id="PS00455">
    <property type="entry name" value="AMP_BINDING"/>
    <property type="match status" value="1"/>
</dbReference>
<dbReference type="Pfam" id="PF00550">
    <property type="entry name" value="PP-binding"/>
    <property type="match status" value="2"/>
</dbReference>
<reference evidence="5 6" key="1">
    <citation type="submission" date="2018-08" db="EMBL/GenBank/DDBJ databases">
        <authorList>
            <person name="Lee Y."/>
            <person name="Kakembo D."/>
        </authorList>
    </citation>
    <scope>NUCLEOTIDE SEQUENCE [LARGE SCALE GENOMIC DNA]</scope>
    <source>
        <strain evidence="5 6">JBCS1880</strain>
    </source>
</reference>
<dbReference type="InterPro" id="IPR020845">
    <property type="entry name" value="AMP-binding_CS"/>
</dbReference>
<dbReference type="InterPro" id="IPR006162">
    <property type="entry name" value="Ppantetheine_attach_site"/>
</dbReference>
<comment type="cofactor">
    <cofactor evidence="1">
        <name>pantetheine 4'-phosphate</name>
        <dbReference type="ChEBI" id="CHEBI:47942"/>
    </cofactor>
</comment>
<dbReference type="InterPro" id="IPR020806">
    <property type="entry name" value="PKS_PP-bd"/>
</dbReference>
<dbReference type="Pfam" id="PF00501">
    <property type="entry name" value="AMP-binding"/>
    <property type="match status" value="1"/>
</dbReference>
<feature type="domain" description="Carrier" evidence="4">
    <location>
        <begin position="1003"/>
        <end position="1077"/>
    </location>
</feature>
<dbReference type="Gene3D" id="3.40.50.12780">
    <property type="entry name" value="N-terminal domain of ligase-like"/>
    <property type="match status" value="1"/>
</dbReference>